<comment type="caution">
    <text evidence="2">The sequence shown here is derived from an EMBL/GenBank/DDBJ whole genome shotgun (WGS) entry which is preliminary data.</text>
</comment>
<reference evidence="2 3" key="1">
    <citation type="submission" date="2017-03" db="EMBL/GenBank/DDBJ databases">
        <title>Whole genome sequences of fourteen strains of Bradyrhizobium canariense and one strain of Bradyrhizobium japonicum isolated from Lupinus (Papilionoideae: Genisteae) species in Algeria.</title>
        <authorList>
            <person name="Crovadore J."/>
            <person name="Chekireb D."/>
            <person name="Brachmann A."/>
            <person name="Chablais R."/>
            <person name="Cochard B."/>
            <person name="Lefort F."/>
        </authorList>
    </citation>
    <scope>NUCLEOTIDE SEQUENCE [LARGE SCALE GENOMIC DNA]</scope>
    <source>
        <strain evidence="2 3">UBMAN05</strain>
    </source>
</reference>
<protein>
    <submittedName>
        <fullName evidence="2">Uncharacterized protein</fullName>
    </submittedName>
</protein>
<keyword evidence="3" id="KW-1185">Reference proteome</keyword>
<gene>
    <name evidence="2" type="ORF">BST63_16250</name>
</gene>
<feature type="region of interest" description="Disordered" evidence="1">
    <location>
        <begin position="41"/>
        <end position="66"/>
    </location>
</feature>
<evidence type="ECO:0000313" key="2">
    <source>
        <dbReference type="EMBL" id="OSJ28719.1"/>
    </source>
</evidence>
<dbReference type="Proteomes" id="UP000193884">
    <property type="component" value="Unassembled WGS sequence"/>
</dbReference>
<accession>A0ABX3X3I6</accession>
<evidence type="ECO:0000256" key="1">
    <source>
        <dbReference type="SAM" id="MobiDB-lite"/>
    </source>
</evidence>
<evidence type="ECO:0000313" key="3">
    <source>
        <dbReference type="Proteomes" id="UP000193884"/>
    </source>
</evidence>
<dbReference type="EMBL" id="NAFK01000160">
    <property type="protein sequence ID" value="OSJ28719.1"/>
    <property type="molecule type" value="Genomic_DNA"/>
</dbReference>
<organism evidence="2 3">
    <name type="scientific">Bradyrhizobium canariense</name>
    <dbReference type="NCBI Taxonomy" id="255045"/>
    <lineage>
        <taxon>Bacteria</taxon>
        <taxon>Pseudomonadati</taxon>
        <taxon>Pseudomonadota</taxon>
        <taxon>Alphaproteobacteria</taxon>
        <taxon>Hyphomicrobiales</taxon>
        <taxon>Nitrobacteraceae</taxon>
        <taxon>Bradyrhizobium</taxon>
    </lineage>
</organism>
<sequence>MLDARTAALVRSVLDEVCKSLPPCATGVRAHVASKILEAASNGESSKERLEEVGREALSKAPTMWR</sequence>
<feature type="compositionally biased region" description="Basic and acidic residues" evidence="1">
    <location>
        <begin position="45"/>
        <end position="58"/>
    </location>
</feature>
<name>A0ABX3X3I6_9BRAD</name>
<proteinExistence type="predicted"/>